<dbReference type="Proteomes" id="UP000011087">
    <property type="component" value="Unassembled WGS sequence"/>
</dbReference>
<evidence type="ECO:0000256" key="3">
    <source>
        <dbReference type="ARBA" id="ARBA00023054"/>
    </source>
</evidence>
<dbReference type="EMBL" id="JH993044">
    <property type="protein sequence ID" value="EKX38944.1"/>
    <property type="molecule type" value="Genomic_DNA"/>
</dbReference>
<keyword evidence="5" id="KW-0804">Transcription</keyword>
<dbReference type="InterPro" id="IPR044607">
    <property type="entry name" value="RKD-like"/>
</dbReference>
<dbReference type="AlphaFoldDB" id="L1ISQ9"/>
<dbReference type="KEGG" id="gtt:GUITHDRAFT_115050"/>
<comment type="function">
    <text evidence="1">Putative transcription factor.</text>
</comment>
<dbReference type="GO" id="GO:0003700">
    <property type="term" value="F:DNA-binding transcription factor activity"/>
    <property type="evidence" value="ECO:0007669"/>
    <property type="project" value="InterPro"/>
</dbReference>
<dbReference type="RefSeq" id="XP_005825924.1">
    <property type="nucleotide sequence ID" value="XM_005825867.1"/>
</dbReference>
<sequence length="149" mass="16916">MQHKIVVVKARRYCTLRCKPRTLDLSMETMSSYFHMPLDEAAKKLGIASTTLKLICRKLGVPRWPYRNVQKEQRRSLDHSIGVQPSFMSTSSLPDRGTAVEDKRGVAAGAVCLMERGREEWRRVRELLGAEALFEEAMEHVGGRGRSGR</sequence>
<dbReference type="PANTHER" id="PTHR46373:SF2">
    <property type="entry name" value="RWP-RK DOMAIN-CONTAINING PROTEIN"/>
    <property type="match status" value="1"/>
</dbReference>
<reference evidence="9" key="3">
    <citation type="submission" date="2015-06" db="UniProtKB">
        <authorList>
            <consortium name="EnsemblProtists"/>
        </authorList>
    </citation>
    <scope>IDENTIFICATION</scope>
</reference>
<dbReference type="InterPro" id="IPR003035">
    <property type="entry name" value="RWP-RK_dom"/>
</dbReference>
<dbReference type="GeneID" id="17295595"/>
<dbReference type="STRING" id="905079.L1ISQ9"/>
<keyword evidence="3" id="KW-0175">Coiled coil</keyword>
<keyword evidence="4" id="KW-0238">DNA-binding</keyword>
<evidence type="ECO:0000313" key="8">
    <source>
        <dbReference type="EMBL" id="EKX38944.1"/>
    </source>
</evidence>
<evidence type="ECO:0000256" key="1">
    <source>
        <dbReference type="ARBA" id="ARBA00004049"/>
    </source>
</evidence>
<dbReference type="PANTHER" id="PTHR46373">
    <property type="entry name" value="PROTEIN RKD4"/>
    <property type="match status" value="1"/>
</dbReference>
<dbReference type="OrthoDB" id="6270329at2759"/>
<protein>
    <recommendedName>
        <fullName evidence="7">RWP-RK domain-containing protein</fullName>
    </recommendedName>
</protein>
<dbReference type="PROSITE" id="PS51519">
    <property type="entry name" value="RWP_RK"/>
    <property type="match status" value="1"/>
</dbReference>
<dbReference type="PaxDb" id="55529-EKX38944"/>
<gene>
    <name evidence="8" type="ORF">GUITHDRAFT_115050</name>
</gene>
<keyword evidence="6" id="KW-0539">Nucleus</keyword>
<dbReference type="HOGENOM" id="CLU_092984_4_0_1"/>
<reference evidence="8 10" key="1">
    <citation type="journal article" date="2012" name="Nature">
        <title>Algal genomes reveal evolutionary mosaicism and the fate of nucleomorphs.</title>
        <authorList>
            <consortium name="DOE Joint Genome Institute"/>
            <person name="Curtis B.A."/>
            <person name="Tanifuji G."/>
            <person name="Burki F."/>
            <person name="Gruber A."/>
            <person name="Irimia M."/>
            <person name="Maruyama S."/>
            <person name="Arias M.C."/>
            <person name="Ball S.G."/>
            <person name="Gile G.H."/>
            <person name="Hirakawa Y."/>
            <person name="Hopkins J.F."/>
            <person name="Kuo A."/>
            <person name="Rensing S.A."/>
            <person name="Schmutz J."/>
            <person name="Symeonidi A."/>
            <person name="Elias M."/>
            <person name="Eveleigh R.J."/>
            <person name="Herman E.K."/>
            <person name="Klute M.J."/>
            <person name="Nakayama T."/>
            <person name="Obornik M."/>
            <person name="Reyes-Prieto A."/>
            <person name="Armbrust E.V."/>
            <person name="Aves S.J."/>
            <person name="Beiko R.G."/>
            <person name="Coutinho P."/>
            <person name="Dacks J.B."/>
            <person name="Durnford D.G."/>
            <person name="Fast N.M."/>
            <person name="Green B.R."/>
            <person name="Grisdale C.J."/>
            <person name="Hempel F."/>
            <person name="Henrissat B."/>
            <person name="Hoppner M.P."/>
            <person name="Ishida K."/>
            <person name="Kim E."/>
            <person name="Koreny L."/>
            <person name="Kroth P.G."/>
            <person name="Liu Y."/>
            <person name="Malik S.B."/>
            <person name="Maier U.G."/>
            <person name="McRose D."/>
            <person name="Mock T."/>
            <person name="Neilson J.A."/>
            <person name="Onodera N.T."/>
            <person name="Poole A.M."/>
            <person name="Pritham E.J."/>
            <person name="Richards T.A."/>
            <person name="Rocap G."/>
            <person name="Roy S.W."/>
            <person name="Sarai C."/>
            <person name="Schaack S."/>
            <person name="Shirato S."/>
            <person name="Slamovits C.H."/>
            <person name="Spencer D.F."/>
            <person name="Suzuki S."/>
            <person name="Worden A.Z."/>
            <person name="Zauner S."/>
            <person name="Barry K."/>
            <person name="Bell C."/>
            <person name="Bharti A.K."/>
            <person name="Crow J.A."/>
            <person name="Grimwood J."/>
            <person name="Kramer R."/>
            <person name="Lindquist E."/>
            <person name="Lucas S."/>
            <person name="Salamov A."/>
            <person name="McFadden G.I."/>
            <person name="Lane C.E."/>
            <person name="Keeling P.J."/>
            <person name="Gray M.W."/>
            <person name="Grigoriev I.V."/>
            <person name="Archibald J.M."/>
        </authorList>
    </citation>
    <scope>NUCLEOTIDE SEQUENCE</scope>
    <source>
        <strain evidence="8 10">CCMP2712</strain>
    </source>
</reference>
<feature type="domain" description="RWP-RK" evidence="7">
    <location>
        <begin position="8"/>
        <end position="93"/>
    </location>
</feature>
<dbReference type="Pfam" id="PF02042">
    <property type="entry name" value="RWP-RK"/>
    <property type="match status" value="1"/>
</dbReference>
<organism evidence="8">
    <name type="scientific">Guillardia theta (strain CCMP2712)</name>
    <name type="common">Cryptophyte</name>
    <dbReference type="NCBI Taxonomy" id="905079"/>
    <lineage>
        <taxon>Eukaryota</taxon>
        <taxon>Cryptophyceae</taxon>
        <taxon>Pyrenomonadales</taxon>
        <taxon>Geminigeraceae</taxon>
        <taxon>Guillardia</taxon>
    </lineage>
</organism>
<proteinExistence type="predicted"/>
<accession>L1ISQ9</accession>
<evidence type="ECO:0000256" key="4">
    <source>
        <dbReference type="ARBA" id="ARBA00023125"/>
    </source>
</evidence>
<keyword evidence="10" id="KW-1185">Reference proteome</keyword>
<evidence type="ECO:0000313" key="9">
    <source>
        <dbReference type="EnsemblProtists" id="EKX38944"/>
    </source>
</evidence>
<evidence type="ECO:0000256" key="5">
    <source>
        <dbReference type="ARBA" id="ARBA00023163"/>
    </source>
</evidence>
<evidence type="ECO:0000256" key="6">
    <source>
        <dbReference type="ARBA" id="ARBA00023242"/>
    </source>
</evidence>
<evidence type="ECO:0000259" key="7">
    <source>
        <dbReference type="PROSITE" id="PS51519"/>
    </source>
</evidence>
<keyword evidence="2" id="KW-0805">Transcription regulation</keyword>
<reference evidence="10" key="2">
    <citation type="submission" date="2012-11" db="EMBL/GenBank/DDBJ databases">
        <authorList>
            <person name="Kuo A."/>
            <person name="Curtis B.A."/>
            <person name="Tanifuji G."/>
            <person name="Burki F."/>
            <person name="Gruber A."/>
            <person name="Irimia M."/>
            <person name="Maruyama S."/>
            <person name="Arias M.C."/>
            <person name="Ball S.G."/>
            <person name="Gile G.H."/>
            <person name="Hirakawa Y."/>
            <person name="Hopkins J.F."/>
            <person name="Rensing S.A."/>
            <person name="Schmutz J."/>
            <person name="Symeonidi A."/>
            <person name="Elias M."/>
            <person name="Eveleigh R.J."/>
            <person name="Herman E.K."/>
            <person name="Klute M.J."/>
            <person name="Nakayama T."/>
            <person name="Obornik M."/>
            <person name="Reyes-Prieto A."/>
            <person name="Armbrust E.V."/>
            <person name="Aves S.J."/>
            <person name="Beiko R.G."/>
            <person name="Coutinho P."/>
            <person name="Dacks J.B."/>
            <person name="Durnford D.G."/>
            <person name="Fast N.M."/>
            <person name="Green B.R."/>
            <person name="Grisdale C."/>
            <person name="Hempe F."/>
            <person name="Henrissat B."/>
            <person name="Hoppner M.P."/>
            <person name="Ishida K.-I."/>
            <person name="Kim E."/>
            <person name="Koreny L."/>
            <person name="Kroth P.G."/>
            <person name="Liu Y."/>
            <person name="Malik S.-B."/>
            <person name="Maier U.G."/>
            <person name="McRose D."/>
            <person name="Mock T."/>
            <person name="Neilson J.A."/>
            <person name="Onodera N.T."/>
            <person name="Poole A.M."/>
            <person name="Pritham E.J."/>
            <person name="Richards T.A."/>
            <person name="Rocap G."/>
            <person name="Roy S.W."/>
            <person name="Sarai C."/>
            <person name="Schaack S."/>
            <person name="Shirato S."/>
            <person name="Slamovits C.H."/>
            <person name="Spencer D.F."/>
            <person name="Suzuki S."/>
            <person name="Worden A.Z."/>
            <person name="Zauner S."/>
            <person name="Barry K."/>
            <person name="Bell C."/>
            <person name="Bharti A.K."/>
            <person name="Crow J.A."/>
            <person name="Grimwood J."/>
            <person name="Kramer R."/>
            <person name="Lindquist E."/>
            <person name="Lucas S."/>
            <person name="Salamov A."/>
            <person name="McFadden G.I."/>
            <person name="Lane C.E."/>
            <person name="Keeling P.J."/>
            <person name="Gray M.W."/>
            <person name="Grigoriev I.V."/>
            <person name="Archibald J.M."/>
        </authorList>
    </citation>
    <scope>NUCLEOTIDE SEQUENCE</scope>
    <source>
        <strain evidence="10">CCMP2712</strain>
    </source>
</reference>
<name>L1ISQ9_GUITC</name>
<evidence type="ECO:0000313" key="10">
    <source>
        <dbReference type="Proteomes" id="UP000011087"/>
    </source>
</evidence>
<dbReference type="EnsemblProtists" id="EKX38944">
    <property type="protein sequence ID" value="EKX38944"/>
    <property type="gene ID" value="GUITHDRAFT_115050"/>
</dbReference>
<dbReference type="GO" id="GO:0003677">
    <property type="term" value="F:DNA binding"/>
    <property type="evidence" value="ECO:0007669"/>
    <property type="project" value="UniProtKB-KW"/>
</dbReference>
<evidence type="ECO:0000256" key="2">
    <source>
        <dbReference type="ARBA" id="ARBA00023015"/>
    </source>
</evidence>